<reference evidence="2 3" key="1">
    <citation type="submission" date="2019-07" db="EMBL/GenBank/DDBJ databases">
        <title>Draft genome for Aliikangiella sp. M105.</title>
        <authorList>
            <person name="Wang G."/>
        </authorList>
    </citation>
    <scope>NUCLEOTIDE SEQUENCE [LARGE SCALE GENOMIC DNA]</scope>
    <source>
        <strain evidence="2 3">M105</strain>
    </source>
</reference>
<dbReference type="OrthoDB" id="7068762at2"/>
<dbReference type="AlphaFoldDB" id="A0A545UEY2"/>
<keyword evidence="3" id="KW-1185">Reference proteome</keyword>
<evidence type="ECO:0000313" key="3">
    <source>
        <dbReference type="Proteomes" id="UP000315439"/>
    </source>
</evidence>
<name>A0A545UEY2_9GAMM</name>
<organism evidence="2 3">
    <name type="scientific">Aliikangiella coralliicola</name>
    <dbReference type="NCBI Taxonomy" id="2592383"/>
    <lineage>
        <taxon>Bacteria</taxon>
        <taxon>Pseudomonadati</taxon>
        <taxon>Pseudomonadota</taxon>
        <taxon>Gammaproteobacteria</taxon>
        <taxon>Oceanospirillales</taxon>
        <taxon>Pleioneaceae</taxon>
        <taxon>Aliikangiella</taxon>
    </lineage>
</organism>
<feature type="region of interest" description="Disordered" evidence="1">
    <location>
        <begin position="87"/>
        <end position="106"/>
    </location>
</feature>
<dbReference type="RefSeq" id="WP_142893259.1">
    <property type="nucleotide sequence ID" value="NZ_ML660163.1"/>
</dbReference>
<comment type="caution">
    <text evidence="2">The sequence shown here is derived from an EMBL/GenBank/DDBJ whole genome shotgun (WGS) entry which is preliminary data.</text>
</comment>
<proteinExistence type="predicted"/>
<evidence type="ECO:0000256" key="1">
    <source>
        <dbReference type="SAM" id="MobiDB-lite"/>
    </source>
</evidence>
<evidence type="ECO:0000313" key="2">
    <source>
        <dbReference type="EMBL" id="TQV88018.1"/>
    </source>
</evidence>
<accession>A0A545UEY2</accession>
<dbReference type="EMBL" id="VIKS01000005">
    <property type="protein sequence ID" value="TQV88018.1"/>
    <property type="molecule type" value="Genomic_DNA"/>
</dbReference>
<gene>
    <name evidence="2" type="ORF">FLL46_09410</name>
</gene>
<protein>
    <submittedName>
        <fullName evidence="2">Uncharacterized protein</fullName>
    </submittedName>
</protein>
<dbReference type="Proteomes" id="UP000315439">
    <property type="component" value="Unassembled WGS sequence"/>
</dbReference>
<sequence length="147" mass="16425">MLNRLLINNLFLIKQQFLINKKFSIGESPDILSFDGNADQRPCNLNGGSPFLLKACSRVTGPLFTGRGMHYHVRFCLAPLEQTARGSASSRRVERPSPENTSKGNSVALPSSYSYSGIRRFFSKLFTKNTAPDFYSIFGFVSYRSAL</sequence>